<dbReference type="InterPro" id="IPR029053">
    <property type="entry name" value="Viral_coat"/>
</dbReference>
<comment type="subcellular location">
    <subcellularLocation>
        <location evidence="1">Virion</location>
    </subcellularLocation>
</comment>
<dbReference type="EMBL" id="MW182798">
    <property type="protein sequence ID" value="QTE03450.1"/>
    <property type="molecule type" value="Genomic_DNA"/>
</dbReference>
<sequence length="199" mass="22308">MPYAKHHRHAKYVTERELKNLIGSPERKWFNTLNTAAQVTTAGNIFKLDSIVQGTGDSDRIGDTISVHSIFSRARFQVSQTVPTDAVIRVIMFRWLQASTPTLLNILEGASPTYLSPLNRNYGKSIIVMSDKLITLTAGNNSTIARKKFKKDRYQVEYDATTQVTTNGTWLLVISDNNNVPANSPPSFTQLTRLTYTDV</sequence>
<accession>A0A8A4XCV0</accession>
<name>A0A8A4XCV0_9VIRU</name>
<dbReference type="GO" id="GO:0005198">
    <property type="term" value="F:structural molecule activity"/>
    <property type="evidence" value="ECO:0007669"/>
    <property type="project" value="InterPro"/>
</dbReference>
<evidence type="ECO:0000313" key="4">
    <source>
        <dbReference type="EMBL" id="QTE03450.1"/>
    </source>
</evidence>
<evidence type="ECO:0000256" key="3">
    <source>
        <dbReference type="ARBA" id="ARBA00022844"/>
    </source>
</evidence>
<dbReference type="InterPro" id="IPR010392">
    <property type="entry name" value="Satellite_virus_coat"/>
</dbReference>
<dbReference type="SMR" id="A0A8A4XCV0"/>
<dbReference type="InterPro" id="IPR037164">
    <property type="entry name" value="Satellite_virus_coat_sf"/>
</dbReference>
<proteinExistence type="predicted"/>
<keyword evidence="2 4" id="KW-0167">Capsid protein</keyword>
<evidence type="ECO:0000256" key="2">
    <source>
        <dbReference type="ARBA" id="ARBA00022561"/>
    </source>
</evidence>
<dbReference type="SUPFAM" id="SSF88650">
    <property type="entry name" value="Satellite viruses"/>
    <property type="match status" value="1"/>
</dbReference>
<reference evidence="4" key="1">
    <citation type="submission" date="2020-10" db="EMBL/GenBank/DDBJ databases">
        <title>CRESS DNA virus dark matter in the feces of wild birds.</title>
        <authorList>
            <person name="Yang S."/>
            <person name="Zhang W."/>
        </authorList>
    </citation>
    <scope>NUCLEOTIDE SEQUENCE</scope>
    <source>
        <strain evidence="4">Wig220cir3</strain>
    </source>
</reference>
<keyword evidence="3" id="KW-0946">Virion</keyword>
<dbReference type="Gene3D" id="2.60.120.20">
    <property type="match status" value="1"/>
</dbReference>
<dbReference type="GO" id="GO:0019028">
    <property type="term" value="C:viral capsid"/>
    <property type="evidence" value="ECO:0007669"/>
    <property type="project" value="UniProtKB-KW"/>
</dbReference>
<organism evidence="4">
    <name type="scientific">Anser anser CRESS-DNA-virus sp</name>
    <dbReference type="NCBI Taxonomy" id="2815022"/>
    <lineage>
        <taxon>Viruses</taxon>
        <taxon>Monodnaviria</taxon>
        <taxon>Shotokuvirae</taxon>
        <taxon>Cressdnaviricota</taxon>
    </lineage>
</organism>
<evidence type="ECO:0000256" key="1">
    <source>
        <dbReference type="ARBA" id="ARBA00004328"/>
    </source>
</evidence>
<protein>
    <submittedName>
        <fullName evidence="4">Coat protein</fullName>
    </submittedName>
</protein>
<dbReference type="Pfam" id="PF03898">
    <property type="entry name" value="TNV_CP"/>
    <property type="match status" value="1"/>
</dbReference>